<feature type="domain" description="Zinc knuckle CX2CX4HX4C" evidence="1">
    <location>
        <begin position="1"/>
        <end position="48"/>
    </location>
</feature>
<dbReference type="GeneID" id="108807905"/>
<dbReference type="Proteomes" id="UP000504610">
    <property type="component" value="Unplaced"/>
</dbReference>
<keyword evidence="2" id="KW-1185">Reference proteome</keyword>
<dbReference type="AlphaFoldDB" id="A0A9W3CM31"/>
<sequence>MDVARPFKKSMVVNLPEGGTSTVFFNYERLQKRCYECQRLNHAKEVCPRLVNKRKEAALERRQRILREKQPDTLVLSPQDPLFDVLTEEQVGICPLTGRAKISLEVLEEMRRYMMMATEADMLIRIERIRASVADVEKDPVLQKTVLRLEPPPQFTRQIDKQKGRVVDLDLNAPGGV</sequence>
<accession>A0A9W3CM31</accession>
<evidence type="ECO:0000313" key="3">
    <source>
        <dbReference type="RefSeq" id="XP_056852590.1"/>
    </source>
</evidence>
<reference evidence="3" key="1">
    <citation type="submission" date="2025-08" db="UniProtKB">
        <authorList>
            <consortium name="RefSeq"/>
        </authorList>
    </citation>
    <scope>IDENTIFICATION</scope>
    <source>
        <tissue evidence="3">Leaf</tissue>
    </source>
</reference>
<dbReference type="OrthoDB" id="1113807at2759"/>
<protein>
    <submittedName>
        <fullName evidence="3">Uncharacterized protein LOC108807905</fullName>
    </submittedName>
</protein>
<organism evidence="2 3">
    <name type="scientific">Raphanus sativus</name>
    <name type="common">Radish</name>
    <name type="synonym">Raphanus raphanistrum var. sativus</name>
    <dbReference type="NCBI Taxonomy" id="3726"/>
    <lineage>
        <taxon>Eukaryota</taxon>
        <taxon>Viridiplantae</taxon>
        <taxon>Streptophyta</taxon>
        <taxon>Embryophyta</taxon>
        <taxon>Tracheophyta</taxon>
        <taxon>Spermatophyta</taxon>
        <taxon>Magnoliopsida</taxon>
        <taxon>eudicotyledons</taxon>
        <taxon>Gunneridae</taxon>
        <taxon>Pentapetalae</taxon>
        <taxon>rosids</taxon>
        <taxon>malvids</taxon>
        <taxon>Brassicales</taxon>
        <taxon>Brassicaceae</taxon>
        <taxon>Brassiceae</taxon>
        <taxon>Raphanus</taxon>
    </lineage>
</organism>
<evidence type="ECO:0000259" key="1">
    <source>
        <dbReference type="Pfam" id="PF14392"/>
    </source>
</evidence>
<evidence type="ECO:0000313" key="2">
    <source>
        <dbReference type="Proteomes" id="UP000504610"/>
    </source>
</evidence>
<dbReference type="KEGG" id="rsz:108807905"/>
<name>A0A9W3CM31_RAPSA</name>
<dbReference type="RefSeq" id="XP_056852590.1">
    <property type="nucleotide sequence ID" value="XM_056996610.1"/>
</dbReference>
<dbReference type="Pfam" id="PF14392">
    <property type="entry name" value="zf-CCHC_4"/>
    <property type="match status" value="1"/>
</dbReference>
<gene>
    <name evidence="3" type="primary">LOC108807905</name>
</gene>
<proteinExistence type="predicted"/>
<dbReference type="InterPro" id="IPR025836">
    <property type="entry name" value="Zn_knuckle_CX2CX4HX4C"/>
</dbReference>